<gene>
    <name evidence="3" type="ORF">TRFO_23435</name>
</gene>
<organism evidence="3 4">
    <name type="scientific">Tritrichomonas foetus</name>
    <dbReference type="NCBI Taxonomy" id="1144522"/>
    <lineage>
        <taxon>Eukaryota</taxon>
        <taxon>Metamonada</taxon>
        <taxon>Parabasalia</taxon>
        <taxon>Tritrichomonadida</taxon>
        <taxon>Tritrichomonadidae</taxon>
        <taxon>Tritrichomonas</taxon>
    </lineage>
</organism>
<dbReference type="AlphaFoldDB" id="A0A1J4K9Q0"/>
<keyword evidence="4" id="KW-1185">Reference proteome</keyword>
<accession>A0A1J4K9Q0</accession>
<evidence type="ECO:0000313" key="4">
    <source>
        <dbReference type="Proteomes" id="UP000179807"/>
    </source>
</evidence>
<dbReference type="GeneID" id="94837850"/>
<comment type="caution">
    <text evidence="3">The sequence shown here is derived from an EMBL/GenBank/DDBJ whole genome shotgun (WGS) entry which is preliminary data.</text>
</comment>
<dbReference type="RefSeq" id="XP_068361287.1">
    <property type="nucleotide sequence ID" value="XM_068503146.1"/>
</dbReference>
<feature type="domain" description="Bromo" evidence="2">
    <location>
        <begin position="9"/>
        <end position="88"/>
    </location>
</feature>
<dbReference type="EMBL" id="MLAK01000676">
    <property type="protein sequence ID" value="OHT08151.1"/>
    <property type="molecule type" value="Genomic_DNA"/>
</dbReference>
<sequence length="255" mass="28792">MNQNEIAVCSKIFQTIVNNPLSRLFWSYQSDVVNTNILHPVSLEYISTRLSKQKYARAADFIYDLQLCLTNGKNGATPGTVRYAAAQELLLIFENLISSLQPLAHPNLLPLHFITAEFEEQKALPEYHFPETENKEPQSELFKLKSDPNDLASLLRDIKLLTSPDLTIKLAVLVKKLQPEALVMTDALSFNVGIMTEETRVAVRKYVTDLLRDAASGKIDPFMRPFGTKVEPIRVQERGMYLRPSRIESVPSSGQ</sequence>
<dbReference type="OrthoDB" id="10262321at2759"/>
<evidence type="ECO:0000313" key="3">
    <source>
        <dbReference type="EMBL" id="OHT08151.1"/>
    </source>
</evidence>
<dbReference type="Pfam" id="PF00439">
    <property type="entry name" value="Bromodomain"/>
    <property type="match status" value="1"/>
</dbReference>
<dbReference type="Proteomes" id="UP000179807">
    <property type="component" value="Unassembled WGS sequence"/>
</dbReference>
<proteinExistence type="predicted"/>
<dbReference type="VEuPathDB" id="TrichDB:TRFO_23435"/>
<dbReference type="InterPro" id="IPR036427">
    <property type="entry name" value="Bromodomain-like_sf"/>
</dbReference>
<evidence type="ECO:0000256" key="1">
    <source>
        <dbReference type="ARBA" id="ARBA00023117"/>
    </source>
</evidence>
<name>A0A1J4K9Q0_9EUKA</name>
<protein>
    <recommendedName>
        <fullName evidence="2">Bromo domain-containing protein</fullName>
    </recommendedName>
</protein>
<reference evidence="3" key="1">
    <citation type="submission" date="2016-10" db="EMBL/GenBank/DDBJ databases">
        <authorList>
            <person name="Benchimol M."/>
            <person name="Almeida L.G."/>
            <person name="Vasconcelos A.T."/>
            <person name="Perreira-Neves A."/>
            <person name="Rosa I.A."/>
            <person name="Tasca T."/>
            <person name="Bogo M.R."/>
            <person name="de Souza W."/>
        </authorList>
    </citation>
    <scope>NUCLEOTIDE SEQUENCE [LARGE SCALE GENOMIC DNA]</scope>
    <source>
        <strain evidence="3">K</strain>
    </source>
</reference>
<evidence type="ECO:0000259" key="2">
    <source>
        <dbReference type="Pfam" id="PF00439"/>
    </source>
</evidence>
<dbReference type="InterPro" id="IPR001487">
    <property type="entry name" value="Bromodomain"/>
</dbReference>
<dbReference type="Gene3D" id="1.20.920.10">
    <property type="entry name" value="Bromodomain-like"/>
    <property type="match status" value="1"/>
</dbReference>
<dbReference type="SUPFAM" id="SSF47370">
    <property type="entry name" value="Bromodomain"/>
    <property type="match status" value="1"/>
</dbReference>
<keyword evidence="1" id="KW-0103">Bromodomain</keyword>